<feature type="domain" description="Reverse transcriptase Ty1/copia-type" evidence="1">
    <location>
        <begin position="342"/>
        <end position="510"/>
    </location>
</feature>
<evidence type="ECO:0000313" key="3">
    <source>
        <dbReference type="EMBL" id="GJT76632.1"/>
    </source>
</evidence>
<dbReference type="PANTHER" id="PTHR37610">
    <property type="entry name" value="CCHC-TYPE DOMAIN-CONTAINING PROTEIN"/>
    <property type="match status" value="1"/>
</dbReference>
<dbReference type="SUPFAM" id="SSF56672">
    <property type="entry name" value="DNA/RNA polymerases"/>
    <property type="match status" value="1"/>
</dbReference>
<protein>
    <submittedName>
        <fullName evidence="3">Cysteine-rich receptor-like protein kinase 8</fullName>
    </submittedName>
</protein>
<dbReference type="EMBL" id="BQNB010018640">
    <property type="protein sequence ID" value="GJT76632.1"/>
    <property type="molecule type" value="Genomic_DNA"/>
</dbReference>
<evidence type="ECO:0000313" key="4">
    <source>
        <dbReference type="Proteomes" id="UP001151760"/>
    </source>
</evidence>
<dbReference type="InterPro" id="IPR013103">
    <property type="entry name" value="RVT_2"/>
</dbReference>
<reference evidence="3" key="1">
    <citation type="journal article" date="2022" name="Int. J. Mol. Sci.">
        <title>Draft Genome of Tanacetum Coccineum: Genomic Comparison of Closely Related Tanacetum-Family Plants.</title>
        <authorList>
            <person name="Yamashiro T."/>
            <person name="Shiraishi A."/>
            <person name="Nakayama K."/>
            <person name="Satake H."/>
        </authorList>
    </citation>
    <scope>NUCLEOTIDE SEQUENCE</scope>
</reference>
<comment type="caution">
    <text evidence="3">The sequence shown here is derived from an EMBL/GenBank/DDBJ whole genome shotgun (WGS) entry which is preliminary data.</text>
</comment>
<organism evidence="3 4">
    <name type="scientific">Tanacetum coccineum</name>
    <dbReference type="NCBI Taxonomy" id="301880"/>
    <lineage>
        <taxon>Eukaryota</taxon>
        <taxon>Viridiplantae</taxon>
        <taxon>Streptophyta</taxon>
        <taxon>Embryophyta</taxon>
        <taxon>Tracheophyta</taxon>
        <taxon>Spermatophyta</taxon>
        <taxon>Magnoliopsida</taxon>
        <taxon>eudicotyledons</taxon>
        <taxon>Gunneridae</taxon>
        <taxon>Pentapetalae</taxon>
        <taxon>asterids</taxon>
        <taxon>campanulids</taxon>
        <taxon>Asterales</taxon>
        <taxon>Asteraceae</taxon>
        <taxon>Asteroideae</taxon>
        <taxon>Anthemideae</taxon>
        <taxon>Anthemidinae</taxon>
        <taxon>Tanacetum</taxon>
    </lineage>
</organism>
<dbReference type="Pfam" id="PF14244">
    <property type="entry name" value="Retrotran_gag_3"/>
    <property type="match status" value="1"/>
</dbReference>
<evidence type="ECO:0000259" key="2">
    <source>
        <dbReference type="Pfam" id="PF14244"/>
    </source>
</evidence>
<gene>
    <name evidence="3" type="ORF">Tco_1043357</name>
</gene>
<reference evidence="3" key="2">
    <citation type="submission" date="2022-01" db="EMBL/GenBank/DDBJ databases">
        <authorList>
            <person name="Yamashiro T."/>
            <person name="Shiraishi A."/>
            <person name="Satake H."/>
            <person name="Nakayama K."/>
        </authorList>
    </citation>
    <scope>NUCLEOTIDE SEQUENCE</scope>
</reference>
<dbReference type="PANTHER" id="PTHR37610:SF6">
    <property type="entry name" value="GAG-POLYPEPTIDE OF LTR COPIA-TYPE-RELATED"/>
    <property type="match status" value="1"/>
</dbReference>
<dbReference type="Pfam" id="PF07727">
    <property type="entry name" value="RVT_2"/>
    <property type="match status" value="1"/>
</dbReference>
<proteinExistence type="predicted"/>
<name>A0ABQ5GNU6_9ASTR</name>
<keyword evidence="4" id="KW-1185">Reference proteome</keyword>
<evidence type="ECO:0000259" key="1">
    <source>
        <dbReference type="Pfam" id="PF07727"/>
    </source>
</evidence>
<dbReference type="Proteomes" id="UP001151760">
    <property type="component" value="Unassembled WGS sequence"/>
</dbReference>
<dbReference type="InterPro" id="IPR043502">
    <property type="entry name" value="DNA/RNA_pol_sf"/>
</dbReference>
<sequence>MSTGNDTNTNLQTDSTITPDHPLFLHQTDHPGLLLISKKLTGSDNYGSWKRSMMIALNDKSKLKIVTGEFTEPGITSSIRALWERNNDMIISWILNVVVEQISNNLNFVNSASKLWSELQEQYSQIDGFLDELDALEAPHLCICPCNCENGKENTEKDQRKRLIQFLMGLDESYANIRGQILLMQPLPTVVKAYGMVRHEEKQREGIMSKPNTPTIFSAFLNNQRNYTNPSRYTRGESSTTAERRSTFKKGVYCGNCSKERHTKAEFDARNFKSVNMVMGQTEQLETPATQSNPSPSDQHVSARMDQLQNQINQDQDQRIALGSLCNGLYLLDKAPNPPTQPRTVFRIKYNADGSLERFKAKLVAKGCTQKEGIDYKDTFAPVAKMVIVRALLATVVQHNWYIEQLYINNAFLHGDILEEVYMIVPQGYYTCLPPNTVCKLKKSLYGLKQANRQWFTKLTTFLLSLGFKQSYADTSLFTLQDTTNFLTLLVYVDDILLAEAEYRALADCTCEITWLKCLLQDLSIPLTGPTTIYCDNASIIALASNPIQHARTKHIELDCHFVRDKIREGSINPAFIPSKLQATDVLTKGDKLLLGKTSLCMVQDELRLPGFTLSSPRHFEYVQYGIL</sequence>
<accession>A0ABQ5GNU6</accession>
<dbReference type="InterPro" id="IPR029472">
    <property type="entry name" value="Copia-like_N"/>
</dbReference>
<dbReference type="CDD" id="cd09272">
    <property type="entry name" value="RNase_HI_RT_Ty1"/>
    <property type="match status" value="1"/>
</dbReference>
<feature type="domain" description="Retrotransposon Copia-like N-terminal" evidence="2">
    <location>
        <begin position="26"/>
        <end position="73"/>
    </location>
</feature>